<dbReference type="EMBL" id="CABFOC020000056">
    <property type="protein sequence ID" value="CAH0055364.1"/>
    <property type="molecule type" value="Genomic_DNA"/>
</dbReference>
<reference evidence="2" key="1">
    <citation type="submission" date="2019-06" db="EMBL/GenBank/DDBJ databases">
        <authorList>
            <person name="Broberg M."/>
        </authorList>
    </citation>
    <scope>NUCLEOTIDE SEQUENCE [LARGE SCALE GENOMIC DNA]</scope>
</reference>
<name>A0A9N9ZHS0_9HYPO</name>
<comment type="caution">
    <text evidence="1">The sequence shown here is derived from an EMBL/GenBank/DDBJ whole genome shotgun (WGS) entry which is preliminary data.</text>
</comment>
<proteinExistence type="predicted"/>
<evidence type="ECO:0000313" key="1">
    <source>
        <dbReference type="EMBL" id="CAH0055364.1"/>
    </source>
</evidence>
<dbReference type="AlphaFoldDB" id="A0A9N9ZHS0"/>
<reference evidence="1 2" key="2">
    <citation type="submission" date="2021-10" db="EMBL/GenBank/DDBJ databases">
        <authorList>
            <person name="Piombo E."/>
        </authorList>
    </citation>
    <scope>NUCLEOTIDE SEQUENCE [LARGE SCALE GENOMIC DNA]</scope>
</reference>
<protein>
    <submittedName>
        <fullName evidence="1">Uncharacterized protein</fullName>
    </submittedName>
</protein>
<sequence length="831" mass="83624">MSLVLFRHGELTIVHDTIGVVEVDAVVAVGEDVDVVVLDAGEVEGVEEPEGILEVDVVVGDAVHEEEADVPAEGGGVGDAGGGVAVPVVLGLAHVALGVDAVVEAPVDDGGDGHAVGEGLAGVLLEGLEGLEAAVGPAPDGEAVGVDVGLAGEVLGGGDVVSGLVDAELVADGDAVGAAEEAGAAGVDSDDDVAEARGDVGLEVDGEALVDLLGAGARVLVEEDGVLLLGVEVRGPALDVVHLDAVVEVEDAVLEDGELVLAGALYQCGVVLEEAVVGAGVGRGGLDGLGRGLGPAVGEEHVSGAVGEGGRVVALLLGVGQGLEVGAVEQVDRVDVALDGGFLGGDEVDEVVGDIDCRRRVVDLPLARREHDGLGAVQGGEVGEVVVPLVDDGVDVAIVRASLAGVGRDIGHLLGNLKPAAVKGVDIRRSHGARLTSVGIEQHDLDMVAYAVGFLNEGLFVTGPDNAVDDAVVVRELVTRIDAEHLVLGHVVESQLDDWVVRSGLGILDLDLLWEAALVVGSLGAAWPADEELDGILGHSGLVGAEEGDVLAVGGPPGRATARENLFLVDPVRHTVEALDATVCCDLDYFLLAVKRANVEVVIGRLGKGNGVALGAPGRQHDISVDVLGHKWLDLAACHVENKVGGGIGMSPVVDLVDAEQDLLQVGAGLGLAGHVRAAVVVESGVFHEHASTVVLARHALLKEQAVFSIGVGDPADAVDSGSPESGEDLVEGHGLARAAVICVGIVLRVAVVVVGALGDEDAEGDEPSDGEDGHADDEDTAEALVHELSGFRLGAIVICPLAGDEGAGLEIVFRLEGVLIVEVGDIDVPV</sequence>
<evidence type="ECO:0000313" key="2">
    <source>
        <dbReference type="Proteomes" id="UP000775872"/>
    </source>
</evidence>
<accession>A0A9N9ZHS0</accession>
<organism evidence="1 2">
    <name type="scientific">Clonostachys solani</name>
    <dbReference type="NCBI Taxonomy" id="160281"/>
    <lineage>
        <taxon>Eukaryota</taxon>
        <taxon>Fungi</taxon>
        <taxon>Dikarya</taxon>
        <taxon>Ascomycota</taxon>
        <taxon>Pezizomycotina</taxon>
        <taxon>Sordariomycetes</taxon>
        <taxon>Hypocreomycetidae</taxon>
        <taxon>Hypocreales</taxon>
        <taxon>Bionectriaceae</taxon>
        <taxon>Clonostachys</taxon>
    </lineage>
</organism>
<dbReference type="Proteomes" id="UP000775872">
    <property type="component" value="Unassembled WGS sequence"/>
</dbReference>
<gene>
    <name evidence="1" type="ORF">CSOL1703_00017466</name>
</gene>
<keyword evidence="2" id="KW-1185">Reference proteome</keyword>